<feature type="binding site" evidence="6">
    <location>
        <position position="130"/>
    </location>
    <ligand>
        <name>S-adenosyl-L-methionine</name>
        <dbReference type="ChEBI" id="CHEBI:59789"/>
    </ligand>
</feature>
<feature type="domain" description="CheR-type methyltransferase" evidence="7">
    <location>
        <begin position="9"/>
        <end position="289"/>
    </location>
</feature>
<dbReference type="EMBL" id="FNWO01000001">
    <property type="protein sequence ID" value="SEH25596.1"/>
    <property type="molecule type" value="Genomic_DNA"/>
</dbReference>
<dbReference type="PIRSF" id="PIRSF000410">
    <property type="entry name" value="CheR"/>
    <property type="match status" value="1"/>
</dbReference>
<evidence type="ECO:0000256" key="6">
    <source>
        <dbReference type="PIRSR" id="PIRSR000410-1"/>
    </source>
</evidence>
<dbReference type="Gene3D" id="3.40.50.150">
    <property type="entry name" value="Vaccinia Virus protein VP39"/>
    <property type="match status" value="1"/>
</dbReference>
<dbReference type="InterPro" id="IPR026024">
    <property type="entry name" value="Chemotaxis_MeTrfase_CheR"/>
</dbReference>
<dbReference type="Gene3D" id="1.10.155.10">
    <property type="entry name" value="Chemotaxis receptor methyltransferase CheR, N-terminal domain"/>
    <property type="match status" value="1"/>
</dbReference>
<feature type="binding site" evidence="6">
    <location>
        <position position="92"/>
    </location>
    <ligand>
        <name>S-adenosyl-L-methionine</name>
        <dbReference type="ChEBI" id="CHEBI:59789"/>
    </ligand>
</feature>
<dbReference type="InterPro" id="IPR022642">
    <property type="entry name" value="CheR_C"/>
</dbReference>
<feature type="binding site" evidence="6">
    <location>
        <position position="88"/>
    </location>
    <ligand>
        <name>S-adenosyl-L-methionine</name>
        <dbReference type="ChEBI" id="CHEBI:59789"/>
    </ligand>
</feature>
<evidence type="ECO:0000259" key="7">
    <source>
        <dbReference type="PROSITE" id="PS50123"/>
    </source>
</evidence>
<dbReference type="PANTHER" id="PTHR24422">
    <property type="entry name" value="CHEMOTAXIS PROTEIN METHYLTRANSFERASE"/>
    <property type="match status" value="1"/>
</dbReference>
<evidence type="ECO:0000256" key="4">
    <source>
        <dbReference type="ARBA" id="ARBA00022691"/>
    </source>
</evidence>
<evidence type="ECO:0000313" key="8">
    <source>
        <dbReference type="EMBL" id="SEH25596.1"/>
    </source>
</evidence>
<accession>A0A1H6GQL0</accession>
<evidence type="ECO:0000256" key="5">
    <source>
        <dbReference type="PIRNR" id="PIRNR000410"/>
    </source>
</evidence>
<name>A0A1H6GQL0_MAGFU</name>
<dbReference type="PROSITE" id="PS50123">
    <property type="entry name" value="CHER"/>
    <property type="match status" value="1"/>
</dbReference>
<protein>
    <recommendedName>
        <fullName evidence="5">Chemotaxis protein methyltransferase</fullName>
        <ecNumber evidence="5">2.1.1.80</ecNumber>
    </recommendedName>
</protein>
<dbReference type="GO" id="GO:0032259">
    <property type="term" value="P:methylation"/>
    <property type="evidence" value="ECO:0007669"/>
    <property type="project" value="UniProtKB-KW"/>
</dbReference>
<evidence type="ECO:0000256" key="1">
    <source>
        <dbReference type="ARBA" id="ARBA00001541"/>
    </source>
</evidence>
<dbReference type="InterPro" id="IPR000780">
    <property type="entry name" value="CheR_MeTrfase"/>
</dbReference>
<feature type="binding site" evidence="6">
    <location>
        <position position="86"/>
    </location>
    <ligand>
        <name>S-adenosyl-L-methionine</name>
        <dbReference type="ChEBI" id="CHEBI:59789"/>
    </ligand>
</feature>
<evidence type="ECO:0000313" key="9">
    <source>
        <dbReference type="Proteomes" id="UP000182983"/>
    </source>
</evidence>
<dbReference type="InterPro" id="IPR022641">
    <property type="entry name" value="CheR_N"/>
</dbReference>
<dbReference type="Pfam" id="PF01739">
    <property type="entry name" value="CheR"/>
    <property type="match status" value="1"/>
</dbReference>
<gene>
    <name evidence="8" type="ORF">SAMN04244559_00244</name>
</gene>
<keyword evidence="4 5" id="KW-0949">S-adenosyl-L-methionine</keyword>
<dbReference type="AlphaFoldDB" id="A0A1H6GQL0"/>
<dbReference type="GO" id="GO:0008983">
    <property type="term" value="F:protein-glutamate O-methyltransferase activity"/>
    <property type="evidence" value="ECO:0007669"/>
    <property type="project" value="UniProtKB-EC"/>
</dbReference>
<proteinExistence type="predicted"/>
<dbReference type="Proteomes" id="UP000182983">
    <property type="component" value="Unassembled WGS sequence"/>
</dbReference>
<dbReference type="PANTHER" id="PTHR24422:SF10">
    <property type="entry name" value="CHEMOTAXIS PROTEIN METHYLTRANSFERASE 2"/>
    <property type="match status" value="1"/>
</dbReference>
<comment type="function">
    <text evidence="5">Methylation of the membrane-bound methyl-accepting chemotaxis proteins (MCP) to form gamma-glutamyl methyl ester residues in MCP.</text>
</comment>
<evidence type="ECO:0000256" key="3">
    <source>
        <dbReference type="ARBA" id="ARBA00022679"/>
    </source>
</evidence>
<keyword evidence="9" id="KW-1185">Reference proteome</keyword>
<organism evidence="8 9">
    <name type="scientific">Magnetospirillum fulvum</name>
    <name type="common">Rhodospirillum fulvum</name>
    <dbReference type="NCBI Taxonomy" id="1082"/>
    <lineage>
        <taxon>Bacteria</taxon>
        <taxon>Pseudomonadati</taxon>
        <taxon>Pseudomonadota</taxon>
        <taxon>Alphaproteobacteria</taxon>
        <taxon>Rhodospirillales</taxon>
        <taxon>Rhodospirillaceae</taxon>
        <taxon>Magnetospirillum</taxon>
    </lineage>
</organism>
<dbReference type="SMART" id="SM00138">
    <property type="entry name" value="MeTrc"/>
    <property type="match status" value="1"/>
</dbReference>
<evidence type="ECO:0000256" key="2">
    <source>
        <dbReference type="ARBA" id="ARBA00022603"/>
    </source>
</evidence>
<dbReference type="SUPFAM" id="SSF47757">
    <property type="entry name" value="Chemotaxis receptor methyltransferase CheR, N-terminal domain"/>
    <property type="match status" value="1"/>
</dbReference>
<sequence>MTMTHAPRAVINQITISNEEFAKFCEFFYRKTGINYHQSKKYYVDRRIIDRMNKTNSENFRDYFTFIRFQGSGEELQFLVNAMTVNETYFFREDYQFEALVKSMLPNLARTRRATKPIKIWSVPCSSGEEPYSIAINILEKWDQADQWDIEIYASDIDSKILAEARAGLFGARSLARVPPALLSRYFVSTGEGSYRICDELRGSIDFSLINIVDPMQTRKYTDIDIIFCRNLLIYFDDIARREAVEMFYETMSPGGYICLGHSESMSRMTSLFVPRKFGDTIVYQKPEE</sequence>
<dbReference type="SUPFAM" id="SSF53335">
    <property type="entry name" value="S-adenosyl-L-methionine-dependent methyltransferases"/>
    <property type="match status" value="1"/>
</dbReference>
<feature type="binding site" evidence="6">
    <location>
        <begin position="230"/>
        <end position="231"/>
    </location>
    <ligand>
        <name>S-adenosyl-L-methionine</name>
        <dbReference type="ChEBI" id="CHEBI:59789"/>
    </ligand>
</feature>
<dbReference type="PRINTS" id="PR00996">
    <property type="entry name" value="CHERMTFRASE"/>
</dbReference>
<keyword evidence="3 5" id="KW-0808">Transferase</keyword>
<feature type="binding site" evidence="6">
    <location>
        <position position="156"/>
    </location>
    <ligand>
        <name>S-adenosyl-L-methionine</name>
        <dbReference type="ChEBI" id="CHEBI:59789"/>
    </ligand>
</feature>
<keyword evidence="2 5" id="KW-0489">Methyltransferase</keyword>
<dbReference type="InterPro" id="IPR029063">
    <property type="entry name" value="SAM-dependent_MTases_sf"/>
</dbReference>
<reference evidence="9" key="1">
    <citation type="submission" date="2016-10" db="EMBL/GenBank/DDBJ databases">
        <authorList>
            <person name="Varghese N."/>
            <person name="Submissions S."/>
        </authorList>
    </citation>
    <scope>NUCLEOTIDE SEQUENCE [LARGE SCALE GENOMIC DNA]</scope>
    <source>
        <strain evidence="9">DSM 13234</strain>
    </source>
</reference>
<dbReference type="Pfam" id="PF03705">
    <property type="entry name" value="CheR_N"/>
    <property type="match status" value="1"/>
</dbReference>
<dbReference type="InterPro" id="IPR036804">
    <property type="entry name" value="CheR_N_sf"/>
</dbReference>
<dbReference type="InterPro" id="IPR050903">
    <property type="entry name" value="Bact_Chemotaxis_MeTrfase"/>
</dbReference>
<dbReference type="EC" id="2.1.1.80" evidence="5"/>
<comment type="catalytic activity">
    <reaction evidence="1 5">
        <text>L-glutamyl-[protein] + S-adenosyl-L-methionine = [protein]-L-glutamate 5-O-methyl ester + S-adenosyl-L-homocysteine</text>
        <dbReference type="Rhea" id="RHEA:24452"/>
        <dbReference type="Rhea" id="RHEA-COMP:10208"/>
        <dbReference type="Rhea" id="RHEA-COMP:10311"/>
        <dbReference type="ChEBI" id="CHEBI:29973"/>
        <dbReference type="ChEBI" id="CHEBI:57856"/>
        <dbReference type="ChEBI" id="CHEBI:59789"/>
        <dbReference type="ChEBI" id="CHEBI:82795"/>
        <dbReference type="EC" id="2.1.1.80"/>
    </reaction>
</comment>